<dbReference type="InterPro" id="IPR001845">
    <property type="entry name" value="HTH_ArsR_DNA-bd_dom"/>
</dbReference>
<proteinExistence type="predicted"/>
<dbReference type="NCBIfam" id="NF033788">
    <property type="entry name" value="HTH_metalloreg"/>
    <property type="match status" value="1"/>
</dbReference>
<evidence type="ECO:0000256" key="3">
    <source>
        <dbReference type="ARBA" id="ARBA00023163"/>
    </source>
</evidence>
<dbReference type="PROSITE" id="PS50987">
    <property type="entry name" value="HTH_ARSR_2"/>
    <property type="match status" value="1"/>
</dbReference>
<dbReference type="Proteomes" id="UP001596270">
    <property type="component" value="Unassembled WGS sequence"/>
</dbReference>
<keyword evidence="3" id="KW-0804">Transcription</keyword>
<evidence type="ECO:0000313" key="6">
    <source>
        <dbReference type="Proteomes" id="UP001596270"/>
    </source>
</evidence>
<dbReference type="RefSeq" id="WP_371436448.1">
    <property type="nucleotide sequence ID" value="NZ_JBHSRS010000081.1"/>
</dbReference>
<dbReference type="PANTHER" id="PTHR43132">
    <property type="entry name" value="ARSENICAL RESISTANCE OPERON REPRESSOR ARSR-RELATED"/>
    <property type="match status" value="1"/>
</dbReference>
<keyword evidence="1" id="KW-0805">Transcription regulation</keyword>
<evidence type="ECO:0000256" key="2">
    <source>
        <dbReference type="ARBA" id="ARBA00023125"/>
    </source>
</evidence>
<dbReference type="Gene3D" id="1.10.10.10">
    <property type="entry name" value="Winged helix-like DNA-binding domain superfamily/Winged helix DNA-binding domain"/>
    <property type="match status" value="1"/>
</dbReference>
<dbReference type="InterPro" id="IPR011991">
    <property type="entry name" value="ArsR-like_HTH"/>
</dbReference>
<sequence length="91" mass="10100">MKRPHDSASRLLRAMASPVRLQVIAALQTSEKNVSALLEEIDSTQPNMSQHLRMLHRAGILKRRRDGANIYYSIADGQIGSICRGVCAHMS</sequence>
<feature type="domain" description="HTH arsR-type" evidence="4">
    <location>
        <begin position="1"/>
        <end position="91"/>
    </location>
</feature>
<dbReference type="InterPro" id="IPR051011">
    <property type="entry name" value="Metal_resp_trans_reg"/>
</dbReference>
<dbReference type="PRINTS" id="PR00778">
    <property type="entry name" value="HTHARSR"/>
</dbReference>
<dbReference type="SMART" id="SM00418">
    <property type="entry name" value="HTH_ARSR"/>
    <property type="match status" value="1"/>
</dbReference>
<dbReference type="CDD" id="cd00090">
    <property type="entry name" value="HTH_ARSR"/>
    <property type="match status" value="1"/>
</dbReference>
<comment type="caution">
    <text evidence="5">The sequence shown here is derived from an EMBL/GenBank/DDBJ whole genome shotgun (WGS) entry which is preliminary data.</text>
</comment>
<keyword evidence="6" id="KW-1185">Reference proteome</keyword>
<dbReference type="InterPro" id="IPR036390">
    <property type="entry name" value="WH_DNA-bd_sf"/>
</dbReference>
<dbReference type="PANTHER" id="PTHR43132:SF2">
    <property type="entry name" value="ARSENICAL RESISTANCE OPERON REPRESSOR ARSR-RELATED"/>
    <property type="match status" value="1"/>
</dbReference>
<dbReference type="Pfam" id="PF01022">
    <property type="entry name" value="HTH_5"/>
    <property type="match status" value="1"/>
</dbReference>
<dbReference type="EMBL" id="JBHSRS010000081">
    <property type="protein sequence ID" value="MFC6283047.1"/>
    <property type="molecule type" value="Genomic_DNA"/>
</dbReference>
<evidence type="ECO:0000256" key="1">
    <source>
        <dbReference type="ARBA" id="ARBA00023015"/>
    </source>
</evidence>
<accession>A0ABW1U0G2</accession>
<reference evidence="6" key="1">
    <citation type="journal article" date="2019" name="Int. J. Syst. Evol. Microbiol.">
        <title>The Global Catalogue of Microorganisms (GCM) 10K type strain sequencing project: providing services to taxonomists for standard genome sequencing and annotation.</title>
        <authorList>
            <consortium name="The Broad Institute Genomics Platform"/>
            <consortium name="The Broad Institute Genome Sequencing Center for Infectious Disease"/>
            <person name="Wu L."/>
            <person name="Ma J."/>
        </authorList>
    </citation>
    <scope>NUCLEOTIDE SEQUENCE [LARGE SCALE GENOMIC DNA]</scope>
    <source>
        <strain evidence="6">CCUG 39402</strain>
    </source>
</reference>
<dbReference type="InterPro" id="IPR036388">
    <property type="entry name" value="WH-like_DNA-bd_sf"/>
</dbReference>
<evidence type="ECO:0000313" key="5">
    <source>
        <dbReference type="EMBL" id="MFC6283047.1"/>
    </source>
</evidence>
<evidence type="ECO:0000259" key="4">
    <source>
        <dbReference type="PROSITE" id="PS50987"/>
    </source>
</evidence>
<name>A0ABW1U0G2_9BURK</name>
<keyword evidence="2" id="KW-0238">DNA-binding</keyword>
<dbReference type="SUPFAM" id="SSF46785">
    <property type="entry name" value="Winged helix' DNA-binding domain"/>
    <property type="match status" value="1"/>
</dbReference>
<protein>
    <submittedName>
        <fullName evidence="5">ArsR/SmtB family transcription factor</fullName>
    </submittedName>
</protein>
<gene>
    <name evidence="5" type="ORF">ACFQND_17630</name>
</gene>
<organism evidence="5 6">
    <name type="scientific">Polaromonas aquatica</name>
    <dbReference type="NCBI Taxonomy" id="332657"/>
    <lineage>
        <taxon>Bacteria</taxon>
        <taxon>Pseudomonadati</taxon>
        <taxon>Pseudomonadota</taxon>
        <taxon>Betaproteobacteria</taxon>
        <taxon>Burkholderiales</taxon>
        <taxon>Comamonadaceae</taxon>
        <taxon>Polaromonas</taxon>
    </lineage>
</organism>